<keyword evidence="4" id="KW-1185">Reference proteome</keyword>
<organism evidence="1 3">
    <name type="scientific">Catenibacterium mitsuokai</name>
    <dbReference type="NCBI Taxonomy" id="100886"/>
    <lineage>
        <taxon>Bacteria</taxon>
        <taxon>Bacillati</taxon>
        <taxon>Bacillota</taxon>
        <taxon>Erysipelotrichia</taxon>
        <taxon>Erysipelotrichales</taxon>
        <taxon>Coprobacillaceae</taxon>
        <taxon>Catenibacterium</taxon>
    </lineage>
</organism>
<proteinExistence type="predicted"/>
<evidence type="ECO:0000313" key="2">
    <source>
        <dbReference type="EMBL" id="MBV3392809.1"/>
    </source>
</evidence>
<evidence type="ECO:0000313" key="1">
    <source>
        <dbReference type="EMBL" id="MBV3382789.1"/>
    </source>
</evidence>
<reference evidence="1 4" key="1">
    <citation type="submission" date="2021-06" db="EMBL/GenBank/DDBJ databases">
        <title>Collection of gut derived symbiotic bacterial strains cultured from healthy donors.</title>
        <authorList>
            <person name="Lin H."/>
            <person name="Littmann E."/>
            <person name="Pamer E.G."/>
        </authorList>
    </citation>
    <scope>NUCLEOTIDE SEQUENCE</scope>
    <source>
        <strain evidence="2 4">MSK.21.70</strain>
        <strain evidence="1">MSK.21.82</strain>
    </source>
</reference>
<dbReference type="EMBL" id="JAHOEL010000030">
    <property type="protein sequence ID" value="MBV3392809.1"/>
    <property type="molecule type" value="Genomic_DNA"/>
</dbReference>
<accession>A0AAW4MTL9</accession>
<name>A0AAW4MTL9_9FIRM</name>
<dbReference type="InterPro" id="IPR009711">
    <property type="entry name" value="UPF0473"/>
</dbReference>
<evidence type="ECO:0000313" key="4">
    <source>
        <dbReference type="Proteomes" id="UP001197492"/>
    </source>
</evidence>
<dbReference type="RefSeq" id="WP_217747621.1">
    <property type="nucleotide sequence ID" value="NZ_JAHOEB010000029.1"/>
</dbReference>
<protein>
    <submittedName>
        <fullName evidence="1">DUF1292 domain-containing protein</fullName>
    </submittedName>
</protein>
<dbReference type="Proteomes" id="UP001196408">
    <property type="component" value="Unassembled WGS sequence"/>
</dbReference>
<dbReference type="EMBL" id="JAHOEF010000031">
    <property type="protein sequence ID" value="MBV3382789.1"/>
    <property type="molecule type" value="Genomic_DNA"/>
</dbReference>
<evidence type="ECO:0000313" key="3">
    <source>
        <dbReference type="Proteomes" id="UP001196408"/>
    </source>
</evidence>
<dbReference type="Proteomes" id="UP001197492">
    <property type="component" value="Unassembled WGS sequence"/>
</dbReference>
<comment type="caution">
    <text evidence="1">The sequence shown here is derived from an EMBL/GenBank/DDBJ whole genome shotgun (WGS) entry which is preliminary data.</text>
</comment>
<dbReference type="Pfam" id="PF06949">
    <property type="entry name" value="DUF1292"/>
    <property type="match status" value="1"/>
</dbReference>
<dbReference type="AlphaFoldDB" id="A0AAW4MTL9"/>
<sequence>MNNIITLKDASGNDVEFKMLDQFTYDKRTYVVLMPHNESTTQVSIYEVVPTKEEGVDGLLGVTPDQTNIIFEVFKERNKDKFNFVEE</sequence>
<gene>
    <name evidence="1" type="ORF">KSV97_06070</name>
    <name evidence="2" type="ORF">KSW06_06020</name>
</gene>